<evidence type="ECO:0000256" key="2">
    <source>
        <dbReference type="ARBA" id="ARBA00022527"/>
    </source>
</evidence>
<keyword evidence="9" id="KW-1185">Reference proteome</keyword>
<evidence type="ECO:0000256" key="1">
    <source>
        <dbReference type="ARBA" id="ARBA00012513"/>
    </source>
</evidence>
<organism evidence="8 9">
    <name type="scientific">Kineococcus aurantiacus</name>
    <dbReference type="NCBI Taxonomy" id="37633"/>
    <lineage>
        <taxon>Bacteria</taxon>
        <taxon>Bacillati</taxon>
        <taxon>Actinomycetota</taxon>
        <taxon>Actinomycetes</taxon>
        <taxon>Kineosporiales</taxon>
        <taxon>Kineosporiaceae</taxon>
        <taxon>Kineococcus</taxon>
    </lineage>
</organism>
<dbReference type="GO" id="GO:0004674">
    <property type="term" value="F:protein serine/threonine kinase activity"/>
    <property type="evidence" value="ECO:0007669"/>
    <property type="project" value="UniProtKB-KW"/>
</dbReference>
<dbReference type="AlphaFoldDB" id="A0A7Y9AT62"/>
<evidence type="ECO:0000256" key="4">
    <source>
        <dbReference type="ARBA" id="ARBA00022741"/>
    </source>
</evidence>
<keyword evidence="6" id="KW-0067">ATP-binding</keyword>
<evidence type="ECO:0000259" key="7">
    <source>
        <dbReference type="PROSITE" id="PS50011"/>
    </source>
</evidence>
<accession>A0A7Y9AT62</accession>
<proteinExistence type="predicted"/>
<dbReference type="EMBL" id="JACCBB010000001">
    <property type="protein sequence ID" value="NYD21274.1"/>
    <property type="molecule type" value="Genomic_DNA"/>
</dbReference>
<dbReference type="PANTHER" id="PTHR43289">
    <property type="entry name" value="MITOGEN-ACTIVATED PROTEIN KINASE KINASE KINASE 20-RELATED"/>
    <property type="match status" value="1"/>
</dbReference>
<dbReference type="GO" id="GO:0005524">
    <property type="term" value="F:ATP binding"/>
    <property type="evidence" value="ECO:0007669"/>
    <property type="project" value="UniProtKB-KW"/>
</dbReference>
<dbReference type="Proteomes" id="UP000521922">
    <property type="component" value="Unassembled WGS sequence"/>
</dbReference>
<dbReference type="EC" id="2.7.11.1" evidence="1"/>
<dbReference type="PANTHER" id="PTHR43289:SF6">
    <property type="entry name" value="SERINE_THREONINE-PROTEIN KINASE NEKL-3"/>
    <property type="match status" value="1"/>
</dbReference>
<dbReference type="SUPFAM" id="SSF56112">
    <property type="entry name" value="Protein kinase-like (PK-like)"/>
    <property type="match status" value="1"/>
</dbReference>
<dbReference type="SMART" id="SM00220">
    <property type="entry name" value="S_TKc"/>
    <property type="match status" value="1"/>
</dbReference>
<dbReference type="InterPro" id="IPR000719">
    <property type="entry name" value="Prot_kinase_dom"/>
</dbReference>
<gene>
    <name evidence="8" type="ORF">BJ968_000814</name>
</gene>
<keyword evidence="4" id="KW-0547">Nucleotide-binding</keyword>
<protein>
    <recommendedName>
        <fullName evidence="1">non-specific serine/threonine protein kinase</fullName>
        <ecNumber evidence="1">2.7.11.1</ecNumber>
    </recommendedName>
</protein>
<evidence type="ECO:0000256" key="6">
    <source>
        <dbReference type="ARBA" id="ARBA00022840"/>
    </source>
</evidence>
<evidence type="ECO:0000256" key="3">
    <source>
        <dbReference type="ARBA" id="ARBA00022679"/>
    </source>
</evidence>
<evidence type="ECO:0000256" key="5">
    <source>
        <dbReference type="ARBA" id="ARBA00022777"/>
    </source>
</evidence>
<keyword evidence="2" id="KW-0723">Serine/threonine-protein kinase</keyword>
<dbReference type="RefSeq" id="WP_179749462.1">
    <property type="nucleotide sequence ID" value="NZ_BAAAGN010000006.1"/>
</dbReference>
<keyword evidence="5" id="KW-0418">Kinase</keyword>
<dbReference type="Gene3D" id="1.10.510.10">
    <property type="entry name" value="Transferase(Phosphotransferase) domain 1"/>
    <property type="match status" value="1"/>
</dbReference>
<dbReference type="Pfam" id="PF00069">
    <property type="entry name" value="Pkinase"/>
    <property type="match status" value="1"/>
</dbReference>
<evidence type="ECO:0000313" key="9">
    <source>
        <dbReference type="Proteomes" id="UP000521922"/>
    </source>
</evidence>
<keyword evidence="3" id="KW-0808">Transferase</keyword>
<comment type="caution">
    <text evidence="8">The sequence shown here is derived from an EMBL/GenBank/DDBJ whole genome shotgun (WGS) entry which is preliminary data.</text>
</comment>
<reference evidence="8 9" key="1">
    <citation type="submission" date="2020-07" db="EMBL/GenBank/DDBJ databases">
        <title>Sequencing the genomes of 1000 actinobacteria strains.</title>
        <authorList>
            <person name="Klenk H.-P."/>
        </authorList>
    </citation>
    <scope>NUCLEOTIDE SEQUENCE [LARGE SCALE GENOMIC DNA]</scope>
    <source>
        <strain evidence="8 9">DSM 7487</strain>
    </source>
</reference>
<dbReference type="InterPro" id="IPR011009">
    <property type="entry name" value="Kinase-like_dom_sf"/>
</dbReference>
<sequence>MSASGAAAPLAAHPDLEVLGVLGTGGVGTVHRVRDTASGALLAWKVWHEPLGEQDHRRFEAECALHTALSGHPHVVRLVGHARPGPGERPWITTELHETSLQDWLTAHRPTAAQWHVLVADLLSGLGAVHAVGHVHRDVKPANVLLRAGRWSLTDLGLVMPVDGTTRNPPAGTPYYLAPELGRPGIMPGPRSDVYSAALTLLLVHDRLADPGGLPPAVEQVLTRAASVHPADRPADAQDLHRRLVAAAAGHVPAPAAVTAAPVPTAPAGTVSRVRREARLSGLGAALAVCLVLGGSAAAPTTATDPTASPAGCPVATTVDAVVPGRGPGLAEVSHLGYTVHGHISLEVSGRVAPELAGSTPGPLWIVSFPRRLPVGRDGRPGSLTWYPLGVVRPDGDGCFQTDPLQLSSYDAAQGIVFDVALARLSPQRQQEAAAWLAENSADGWRTLPADVEPLSTFVVDSGPFEVL</sequence>
<feature type="domain" description="Protein kinase" evidence="7">
    <location>
        <begin position="16"/>
        <end position="266"/>
    </location>
</feature>
<dbReference type="PROSITE" id="PS50011">
    <property type="entry name" value="PROTEIN_KINASE_DOM"/>
    <property type="match status" value="1"/>
</dbReference>
<name>A0A7Y9AT62_9ACTN</name>
<evidence type="ECO:0000313" key="8">
    <source>
        <dbReference type="EMBL" id="NYD21274.1"/>
    </source>
</evidence>